<protein>
    <submittedName>
        <fullName evidence="2">Uncharacterized protein DUF4030</fullName>
    </submittedName>
</protein>
<dbReference type="Proteomes" id="UP000255326">
    <property type="component" value="Unassembled WGS sequence"/>
</dbReference>
<evidence type="ECO:0000313" key="3">
    <source>
        <dbReference type="Proteomes" id="UP000255326"/>
    </source>
</evidence>
<keyword evidence="3" id="KW-1185">Reference proteome</keyword>
<organism evidence="2 3">
    <name type="scientific">Falsibacillus pallidus</name>
    <dbReference type="NCBI Taxonomy" id="493781"/>
    <lineage>
        <taxon>Bacteria</taxon>
        <taxon>Bacillati</taxon>
        <taxon>Bacillota</taxon>
        <taxon>Bacilli</taxon>
        <taxon>Bacillales</taxon>
        <taxon>Bacillaceae</taxon>
        <taxon>Falsibacillus</taxon>
    </lineage>
</organism>
<accession>A0A370GPG7</accession>
<evidence type="ECO:0000313" key="2">
    <source>
        <dbReference type="EMBL" id="RDI45421.1"/>
    </source>
</evidence>
<reference evidence="2 3" key="1">
    <citation type="submission" date="2018-07" db="EMBL/GenBank/DDBJ databases">
        <title>Genomic Encyclopedia of Type Strains, Phase IV (KMG-IV): sequencing the most valuable type-strain genomes for metagenomic binning, comparative biology and taxonomic classification.</title>
        <authorList>
            <person name="Goeker M."/>
        </authorList>
    </citation>
    <scope>NUCLEOTIDE SEQUENCE [LARGE SCALE GENOMIC DNA]</scope>
    <source>
        <strain evidence="2 3">DSM 25281</strain>
    </source>
</reference>
<sequence length="347" mass="39401">MCLMDRELSEVKKHFEEHYFDEEIARRVKGNVHLKLKSDKKKDRRFIKRITFISSAAVLLIGLFIGSAFVSPAVEHVAAKIPYLKLIFKSQMSISERIYEELKGAGYDIEGAGVSFVPKKTVSVTVGGTEQYYSSVKGDIEKKTKEILDSWQYDAYKIQVAKAPAETKVDERNPSRPELAMDAIVKKLESEKLSFRTMGTNEKEKEVEIELPDTDSVEQREKIKAAAAEALKENGLEDIHIKIRLAKMKFVVMEQRWQPIISAIAEGLMSKSEYKVKGVGYSFHPLPLTITIKTSVDSKSPEANRLAEKIENEVKELIHSDAAKTAVKDDPYRLIIYSKDKKELNNR</sequence>
<keyword evidence="1" id="KW-1133">Transmembrane helix</keyword>
<name>A0A370GPG7_9BACI</name>
<keyword evidence="1" id="KW-0812">Transmembrane</keyword>
<dbReference type="Pfam" id="PF13222">
    <property type="entry name" value="DUF4030"/>
    <property type="match status" value="1"/>
</dbReference>
<proteinExistence type="predicted"/>
<feature type="transmembrane region" description="Helical" evidence="1">
    <location>
        <begin position="50"/>
        <end position="70"/>
    </location>
</feature>
<evidence type="ECO:0000256" key="1">
    <source>
        <dbReference type="SAM" id="Phobius"/>
    </source>
</evidence>
<dbReference type="EMBL" id="QQAY01000002">
    <property type="protein sequence ID" value="RDI45421.1"/>
    <property type="molecule type" value="Genomic_DNA"/>
</dbReference>
<keyword evidence="1" id="KW-0472">Membrane</keyword>
<dbReference type="AlphaFoldDB" id="A0A370GPG7"/>
<gene>
    <name evidence="2" type="ORF">DFR59_10245</name>
</gene>
<comment type="caution">
    <text evidence="2">The sequence shown here is derived from an EMBL/GenBank/DDBJ whole genome shotgun (WGS) entry which is preliminary data.</text>
</comment>
<dbReference type="InterPro" id="IPR025108">
    <property type="entry name" value="DUF4030"/>
</dbReference>